<dbReference type="AlphaFoldDB" id="A0AAV6V9Z4"/>
<dbReference type="Proteomes" id="UP000827092">
    <property type="component" value="Unassembled WGS sequence"/>
</dbReference>
<sequence>MFFPPELHPIDPSTSSLRAAPSPHFSVLKAILLDVDRNYRSEESLDLVAAIGTGGQILVHPKHTGSFPVR</sequence>
<proteinExistence type="predicted"/>
<accession>A0AAV6V9Z4</accession>
<name>A0AAV6V9Z4_9ARAC</name>
<evidence type="ECO:0000313" key="2">
    <source>
        <dbReference type="Proteomes" id="UP000827092"/>
    </source>
</evidence>
<reference evidence="1 2" key="1">
    <citation type="journal article" date="2022" name="Nat. Ecol. Evol.">
        <title>A masculinizing supergene underlies an exaggerated male reproductive morph in a spider.</title>
        <authorList>
            <person name="Hendrickx F."/>
            <person name="De Corte Z."/>
            <person name="Sonet G."/>
            <person name="Van Belleghem S.M."/>
            <person name="Kostlbacher S."/>
            <person name="Vangestel C."/>
        </authorList>
    </citation>
    <scope>NUCLEOTIDE SEQUENCE [LARGE SCALE GENOMIC DNA]</scope>
    <source>
        <strain evidence="1">W744_W776</strain>
    </source>
</reference>
<dbReference type="EMBL" id="JAFNEN010000138">
    <property type="protein sequence ID" value="KAG8192543.1"/>
    <property type="molecule type" value="Genomic_DNA"/>
</dbReference>
<gene>
    <name evidence="1" type="ORF">JTE90_015178</name>
</gene>
<keyword evidence="2" id="KW-1185">Reference proteome</keyword>
<organism evidence="1 2">
    <name type="scientific">Oedothorax gibbosus</name>
    <dbReference type="NCBI Taxonomy" id="931172"/>
    <lineage>
        <taxon>Eukaryota</taxon>
        <taxon>Metazoa</taxon>
        <taxon>Ecdysozoa</taxon>
        <taxon>Arthropoda</taxon>
        <taxon>Chelicerata</taxon>
        <taxon>Arachnida</taxon>
        <taxon>Araneae</taxon>
        <taxon>Araneomorphae</taxon>
        <taxon>Entelegynae</taxon>
        <taxon>Araneoidea</taxon>
        <taxon>Linyphiidae</taxon>
        <taxon>Erigoninae</taxon>
        <taxon>Oedothorax</taxon>
    </lineage>
</organism>
<comment type="caution">
    <text evidence="1">The sequence shown here is derived from an EMBL/GenBank/DDBJ whole genome shotgun (WGS) entry which is preliminary data.</text>
</comment>
<evidence type="ECO:0000313" key="1">
    <source>
        <dbReference type="EMBL" id="KAG8192543.1"/>
    </source>
</evidence>
<protein>
    <submittedName>
        <fullName evidence="1">Uncharacterized protein</fullName>
    </submittedName>
</protein>